<dbReference type="PANTHER" id="PTHR13559">
    <property type="entry name" value="INTRACELLULAR TRAFFIC PROTEIN-RELATED"/>
    <property type="match status" value="1"/>
</dbReference>
<sequence length="405" mass="47003">MFSLQLMAFSIDIGLPLFIRRSDFNNETINSDFQLNSSTVFYGLNQFSRLNDCLLKYAESKGNRIKIKWHSKGKVLLIILCQEEYLLREKHLDRFLVLIINAIQMTCGPDVFFIEDFDKQKRDLKFAHHLLDCLVNLFVSTNVDRINVIAHSVNYEPIDRSKSINSFLSFLNRLESIQYWALFVQEKLTFASKEWWSTLVSDHHTYSCLICYLINSFTDTVLEKGMEKITIFLPYENNVIPQNLTIIPLAKHLRVCLISSKNSNLNYLTSEIPAINDSTEPSSILNSSSLLNGDNDKAISAFIIFNTKHRIHSIYNPTIVQNYLDEIIVFCNCDFNSENEQDSIIANDHLIMCKISNKHFILCTLFTSINQQQLSLQKLKKLTKNLAFNLLNLNKNKSIWPFFFF</sequence>
<dbReference type="PANTHER" id="PTHR13559:SF1">
    <property type="entry name" value="PROTEIN FUZZY HOMOLOG"/>
    <property type="match status" value="1"/>
</dbReference>
<dbReference type="Proteomes" id="UP000828236">
    <property type="component" value="Unassembled WGS sequence"/>
</dbReference>
<dbReference type="AlphaFoldDB" id="A0A9D4P0A2"/>
<protein>
    <submittedName>
        <fullName evidence="1">Uncharacterized protein</fullName>
    </submittedName>
</protein>
<reference evidence="1" key="1">
    <citation type="submission" date="2020-06" db="EMBL/GenBank/DDBJ databases">
        <authorList>
            <person name="Ji K."/>
            <person name="Li J."/>
        </authorList>
    </citation>
    <scope>NUCLEOTIDE SEQUENCE</scope>
    <source>
        <strain evidence="1">JKM2019</strain>
        <tissue evidence="1">Whole body</tissue>
    </source>
</reference>
<dbReference type="GO" id="GO:1905515">
    <property type="term" value="P:non-motile cilium assembly"/>
    <property type="evidence" value="ECO:0007669"/>
    <property type="project" value="TreeGrafter"/>
</dbReference>
<accession>A0A9D4P0A2</accession>
<reference evidence="1" key="2">
    <citation type="journal article" date="2021" name="World Allergy Organ. J.">
        <title>Chromosome-level assembly of Dermatophagoides farinae genome and transcriptome reveals two novel allergens Der f 37 and Der f 39.</title>
        <authorList>
            <person name="Chen J."/>
            <person name="Cai Z."/>
            <person name="Fan D."/>
            <person name="Hu J."/>
            <person name="Hou Y."/>
            <person name="He Y."/>
            <person name="Zhang Z."/>
            <person name="Zhao Z."/>
            <person name="Gao P."/>
            <person name="Hu W."/>
            <person name="Sun J."/>
            <person name="Li J."/>
            <person name="Ji K."/>
        </authorList>
    </citation>
    <scope>NUCLEOTIDE SEQUENCE</scope>
    <source>
        <strain evidence="1">JKM2019</strain>
    </source>
</reference>
<dbReference type="InterPro" id="IPR026069">
    <property type="entry name" value="Fuzzy"/>
</dbReference>
<name>A0A9D4P0A2_DERFA</name>
<proteinExistence type="predicted"/>
<comment type="caution">
    <text evidence="1">The sequence shown here is derived from an EMBL/GenBank/DDBJ whole genome shotgun (WGS) entry which is preliminary data.</text>
</comment>
<gene>
    <name evidence="1" type="ORF">HUG17_5446</name>
</gene>
<dbReference type="EMBL" id="SDOV01000004">
    <property type="protein sequence ID" value="KAH7642401.1"/>
    <property type="molecule type" value="Genomic_DNA"/>
</dbReference>
<organism evidence="1">
    <name type="scientific">Dermatophagoides farinae</name>
    <name type="common">American house dust mite</name>
    <dbReference type="NCBI Taxonomy" id="6954"/>
    <lineage>
        <taxon>Eukaryota</taxon>
        <taxon>Metazoa</taxon>
        <taxon>Ecdysozoa</taxon>
        <taxon>Arthropoda</taxon>
        <taxon>Chelicerata</taxon>
        <taxon>Arachnida</taxon>
        <taxon>Acari</taxon>
        <taxon>Acariformes</taxon>
        <taxon>Sarcoptiformes</taxon>
        <taxon>Astigmata</taxon>
        <taxon>Psoroptidia</taxon>
        <taxon>Analgoidea</taxon>
        <taxon>Pyroglyphidae</taxon>
        <taxon>Dermatophagoidinae</taxon>
        <taxon>Dermatophagoides</taxon>
    </lineage>
</organism>
<evidence type="ECO:0000313" key="1">
    <source>
        <dbReference type="EMBL" id="KAH7642401.1"/>
    </source>
</evidence>